<evidence type="ECO:0000259" key="3">
    <source>
        <dbReference type="Pfam" id="PF01048"/>
    </source>
</evidence>
<dbReference type="Proteomes" id="UP000724149">
    <property type="component" value="Unassembled WGS sequence"/>
</dbReference>
<keyword evidence="2" id="KW-0808">Transferase</keyword>
<evidence type="ECO:0000256" key="1">
    <source>
        <dbReference type="ARBA" id="ARBA00022676"/>
    </source>
</evidence>
<accession>A0ABS2GLZ3</accession>
<comment type="caution">
    <text evidence="4">The sequence shown here is derived from an EMBL/GenBank/DDBJ whole genome shotgun (WGS) entry which is preliminary data.</text>
</comment>
<dbReference type="InterPro" id="IPR000845">
    <property type="entry name" value="Nucleoside_phosphorylase_d"/>
</dbReference>
<name>A0ABS2GLZ3_9FIRM</name>
<evidence type="ECO:0000256" key="2">
    <source>
        <dbReference type="ARBA" id="ARBA00022679"/>
    </source>
</evidence>
<keyword evidence="1" id="KW-0328">Glycosyltransferase</keyword>
<feature type="domain" description="Nucleoside phosphorylase" evidence="3">
    <location>
        <begin position="90"/>
        <end position="265"/>
    </location>
</feature>
<dbReference type="InterPro" id="IPR035994">
    <property type="entry name" value="Nucleoside_phosphorylase_sf"/>
</dbReference>
<gene>
    <name evidence="4" type="ORF">H9X81_04805</name>
</gene>
<dbReference type="EMBL" id="JACSNR010000004">
    <property type="protein sequence ID" value="MBM6923011.1"/>
    <property type="molecule type" value="Genomic_DNA"/>
</dbReference>
<protein>
    <submittedName>
        <fullName evidence="4">MTAP family purine nucleoside phosphorylase</fullName>
    </submittedName>
</protein>
<proteinExistence type="predicted"/>
<evidence type="ECO:0000313" key="4">
    <source>
        <dbReference type="EMBL" id="MBM6923011.1"/>
    </source>
</evidence>
<dbReference type="SUPFAM" id="SSF53167">
    <property type="entry name" value="Purine and uridine phosphorylases"/>
    <property type="match status" value="1"/>
</dbReference>
<reference evidence="4 5" key="1">
    <citation type="journal article" date="2021" name="Sci. Rep.">
        <title>The distribution of antibiotic resistance genes in chicken gut microbiota commensals.</title>
        <authorList>
            <person name="Juricova H."/>
            <person name="Matiasovicova J."/>
            <person name="Kubasova T."/>
            <person name="Cejkova D."/>
            <person name="Rychlik I."/>
        </authorList>
    </citation>
    <scope>NUCLEOTIDE SEQUENCE [LARGE SCALE GENOMIC DNA]</scope>
    <source>
        <strain evidence="4 5">An564</strain>
    </source>
</reference>
<organism evidence="4 5">
    <name type="scientific">Hydrogenoanaerobacterium saccharovorans</name>
    <dbReference type="NCBI Taxonomy" id="474960"/>
    <lineage>
        <taxon>Bacteria</taxon>
        <taxon>Bacillati</taxon>
        <taxon>Bacillota</taxon>
        <taxon>Clostridia</taxon>
        <taxon>Eubacteriales</taxon>
        <taxon>Oscillospiraceae</taxon>
        <taxon>Hydrogenoanaerobacterium</taxon>
    </lineage>
</organism>
<evidence type="ECO:0000313" key="5">
    <source>
        <dbReference type="Proteomes" id="UP000724149"/>
    </source>
</evidence>
<sequence length="296" mass="32835">MIMKEIPKVRYAVIGGSGTWAGEYPENTGIEGIRILQRDMEFETPFGTTVPMKLFELDGSLTADGQPRQVLTVPFHGFHGLAPWNTPSEQVFWVFQQAGVEYIVAEGSAGGINPLLDPGDVVVPHDFIDMTKRPSNIHHFTNNIPRMNDPLCPDLRNLLVQAAREVYAGQNNRIFSRGVYGNTEPPRFETPSEVRMLRTMGADLTAHTIAVEAYLSRAIGACYAGAYIVSNFAEGVVDTSWQGENIFDCYRDCADKFGRITVKAIAAIDPSKKHCHCQENMIVVPSTVKERITMEP</sequence>
<dbReference type="PANTHER" id="PTHR42679:SF2">
    <property type="entry name" value="S-METHYL-5'-THIOADENOSINE PHOSPHORYLASE"/>
    <property type="match status" value="1"/>
</dbReference>
<dbReference type="Pfam" id="PF01048">
    <property type="entry name" value="PNP_UDP_1"/>
    <property type="match status" value="1"/>
</dbReference>
<dbReference type="PANTHER" id="PTHR42679">
    <property type="entry name" value="S-METHYL-5'-THIOADENOSINE PHOSPHORYLASE"/>
    <property type="match status" value="1"/>
</dbReference>
<keyword evidence="5" id="KW-1185">Reference proteome</keyword>
<dbReference type="InterPro" id="IPR010044">
    <property type="entry name" value="MTAP"/>
</dbReference>
<dbReference type="RefSeq" id="WP_177502474.1">
    <property type="nucleotide sequence ID" value="NZ_JACSNR010000004.1"/>
</dbReference>
<dbReference type="CDD" id="cd09010">
    <property type="entry name" value="MTAP_SsMTAPII_like_MTIP"/>
    <property type="match status" value="1"/>
</dbReference>
<dbReference type="Gene3D" id="3.40.50.1580">
    <property type="entry name" value="Nucleoside phosphorylase domain"/>
    <property type="match status" value="1"/>
</dbReference>